<feature type="compositionally biased region" description="Low complexity" evidence="1">
    <location>
        <begin position="69"/>
        <end position="84"/>
    </location>
</feature>
<dbReference type="SUPFAM" id="SSF57845">
    <property type="entry name" value="B-box zinc-binding domain"/>
    <property type="match status" value="1"/>
</dbReference>
<proteinExistence type="predicted"/>
<dbReference type="PANTHER" id="PTHR46603:SF1">
    <property type="entry name" value="ABSCISSION_NOCUT CHECKPOINT REGULATOR"/>
    <property type="match status" value="1"/>
</dbReference>
<feature type="compositionally biased region" description="Basic and acidic residues" evidence="1">
    <location>
        <begin position="130"/>
        <end position="180"/>
    </location>
</feature>
<dbReference type="InterPro" id="IPR044553">
    <property type="entry name" value="Bbox1_ANCHR"/>
</dbReference>
<dbReference type="OrthoDB" id="5407799at2759"/>
<feature type="compositionally biased region" description="Low complexity" evidence="1">
    <location>
        <begin position="29"/>
        <end position="42"/>
    </location>
</feature>
<dbReference type="PANTHER" id="PTHR46603">
    <property type="entry name" value="ABSCISSION/NOCUT CHECKPOINT REGULATOR"/>
    <property type="match status" value="1"/>
</dbReference>
<reference evidence="3" key="1">
    <citation type="submission" date="2016-03" db="EMBL/GenBank/DDBJ databases">
        <authorList>
            <person name="Guldener U."/>
        </authorList>
    </citation>
    <scope>NUCLEOTIDE SEQUENCE [LARGE SCALE GENOMIC DNA]</scope>
    <source>
        <strain evidence="3">04CH-RAC-A.6.1</strain>
    </source>
</reference>
<sequence length="376" mass="41538">MSDPPSYDQHLLDRLNALRKSSVELDPNSSKSGIKSSPTSTPETNLSDRLRSLRNGTPSSPSPSPLPAPNLATSSITSFPSSSSAANHEEDSDPLRTNAFTNDEERTLDELLADLGPDDQWTLYPDDPEDIQKLLDEARGALPRDEEGKSELHNAKQEEGGDSDEKGSGKNEQYLSRDLDMSAFALEHEEDEEKEKGKVNLERESREAQDIVQRMLDEVNLEKAHDPKDTDDEDAPLPKKSQKQSDEERNSPLSLPSAPSNAPQPTRKQSLNFESDISARLAALSAPSTSTDSLGLPSAPTFKPIDKPLKSVMKKKNYTDEEVDTWCIICQDDATVKCLGCDGDLYCAGCWKEGHMGPDVGFEEKGHKWLKYRKPN</sequence>
<dbReference type="Pfam" id="PF22586">
    <property type="entry name" value="ANCHR-like_BBOX"/>
    <property type="match status" value="1"/>
</dbReference>
<dbReference type="EMBL" id="FJUX01000115">
    <property type="protein sequence ID" value="CZT09477.1"/>
    <property type="molecule type" value="Genomic_DNA"/>
</dbReference>
<evidence type="ECO:0000313" key="2">
    <source>
        <dbReference type="EMBL" id="CZT09477.1"/>
    </source>
</evidence>
<feature type="compositionally biased region" description="Basic and acidic residues" evidence="1">
    <location>
        <begin position="194"/>
        <end position="228"/>
    </location>
</feature>
<name>A0A1E1LG59_9HELO</name>
<dbReference type="AlphaFoldDB" id="A0A1E1LG59"/>
<organism evidence="2 3">
    <name type="scientific">Rhynchosporium agropyri</name>
    <dbReference type="NCBI Taxonomy" id="914238"/>
    <lineage>
        <taxon>Eukaryota</taxon>
        <taxon>Fungi</taxon>
        <taxon>Dikarya</taxon>
        <taxon>Ascomycota</taxon>
        <taxon>Pezizomycotina</taxon>
        <taxon>Leotiomycetes</taxon>
        <taxon>Helotiales</taxon>
        <taxon>Ploettnerulaceae</taxon>
        <taxon>Rhynchosporium</taxon>
    </lineage>
</organism>
<feature type="region of interest" description="Disordered" evidence="1">
    <location>
        <begin position="1"/>
        <end position="268"/>
    </location>
</feature>
<keyword evidence="3" id="KW-1185">Reference proteome</keyword>
<evidence type="ECO:0000256" key="1">
    <source>
        <dbReference type="SAM" id="MobiDB-lite"/>
    </source>
</evidence>
<accession>A0A1E1LG59</accession>
<dbReference type="Proteomes" id="UP000178912">
    <property type="component" value="Unassembled WGS sequence"/>
</dbReference>
<feature type="compositionally biased region" description="Low complexity" evidence="1">
    <location>
        <begin position="251"/>
        <end position="263"/>
    </location>
</feature>
<gene>
    <name evidence="2" type="ORF">RAG0_14233</name>
</gene>
<dbReference type="CDD" id="cd19817">
    <property type="entry name" value="Bbox1_ANCHR-like"/>
    <property type="match status" value="1"/>
</dbReference>
<evidence type="ECO:0008006" key="4">
    <source>
        <dbReference type="Google" id="ProtNLM"/>
    </source>
</evidence>
<evidence type="ECO:0000313" key="3">
    <source>
        <dbReference type="Proteomes" id="UP000178912"/>
    </source>
</evidence>
<protein>
    <recommendedName>
        <fullName evidence="4">Abscission/NoCut checkpoint regulator</fullName>
    </recommendedName>
</protein>